<comment type="similarity">
    <text evidence="2 8">Belongs to the major facilitator superfamily. Sugar transporter (TC 2.A.1.1) family.</text>
</comment>
<dbReference type="InterPro" id="IPR003663">
    <property type="entry name" value="Sugar/inositol_transpt"/>
</dbReference>
<dbReference type="OrthoDB" id="6339427at2759"/>
<evidence type="ECO:0000313" key="13">
    <source>
        <dbReference type="Proteomes" id="UP000790833"/>
    </source>
</evidence>
<evidence type="ECO:0000256" key="7">
    <source>
        <dbReference type="ARBA" id="ARBA00049119"/>
    </source>
</evidence>
<dbReference type="AlphaFoldDB" id="A0A9P8AIX4"/>
<dbReference type="InterPro" id="IPR005828">
    <property type="entry name" value="MFS_sugar_transport-like"/>
</dbReference>
<dbReference type="SUPFAM" id="SSF103473">
    <property type="entry name" value="MFS general substrate transporter"/>
    <property type="match status" value="1"/>
</dbReference>
<dbReference type="GO" id="GO:1904679">
    <property type="term" value="P:myo-inositol import across plasma membrane"/>
    <property type="evidence" value="ECO:0007669"/>
    <property type="project" value="TreeGrafter"/>
</dbReference>
<dbReference type="GO" id="GO:0016020">
    <property type="term" value="C:membrane"/>
    <property type="evidence" value="ECO:0007669"/>
    <property type="project" value="UniProtKB-SubCell"/>
</dbReference>
<feature type="transmembrane region" description="Helical" evidence="10">
    <location>
        <begin position="200"/>
        <end position="222"/>
    </location>
</feature>
<comment type="subcellular location">
    <subcellularLocation>
        <location evidence="1">Membrane</location>
        <topology evidence="1">Multi-pass membrane protein</topology>
    </subcellularLocation>
</comment>
<keyword evidence="13" id="KW-1185">Reference proteome</keyword>
<dbReference type="RefSeq" id="XP_043050410.1">
    <property type="nucleotide sequence ID" value="XM_043194659.1"/>
</dbReference>
<dbReference type="PANTHER" id="PTHR48020:SF12">
    <property type="entry name" value="PROTON MYO-INOSITOL COTRANSPORTER"/>
    <property type="match status" value="1"/>
</dbReference>
<comment type="catalytic activity">
    <reaction evidence="7">
        <text>myo-inositol(out) + H(+)(out) = myo-inositol(in) + H(+)(in)</text>
        <dbReference type="Rhea" id="RHEA:60364"/>
        <dbReference type="ChEBI" id="CHEBI:15378"/>
        <dbReference type="ChEBI" id="CHEBI:17268"/>
    </reaction>
</comment>
<feature type="transmembrane region" description="Helical" evidence="10">
    <location>
        <begin position="228"/>
        <end position="250"/>
    </location>
</feature>
<reference evidence="12" key="1">
    <citation type="submission" date="2021-03" db="EMBL/GenBank/DDBJ databases">
        <authorList>
            <person name="Palmer J.M."/>
        </authorList>
    </citation>
    <scope>NUCLEOTIDE SEQUENCE</scope>
    <source>
        <strain evidence="12">ARV_011</strain>
    </source>
</reference>
<gene>
    <name evidence="12" type="primary">ITR2</name>
    <name evidence="12" type="ORF">KQ657_003970</name>
</gene>
<evidence type="ECO:0000256" key="3">
    <source>
        <dbReference type="ARBA" id="ARBA00022448"/>
    </source>
</evidence>
<proteinExistence type="inferred from homology"/>
<accession>A0A9P8AIX4</accession>
<evidence type="ECO:0000256" key="2">
    <source>
        <dbReference type="ARBA" id="ARBA00010992"/>
    </source>
</evidence>
<comment type="caution">
    <text evidence="12">The sequence shown here is derived from an EMBL/GenBank/DDBJ whole genome shotgun (WGS) entry which is preliminary data.</text>
</comment>
<protein>
    <submittedName>
        <fullName evidence="12">Myo-inositol transporter</fullName>
    </submittedName>
</protein>
<feature type="transmembrane region" description="Helical" evidence="10">
    <location>
        <begin position="467"/>
        <end position="490"/>
    </location>
</feature>
<dbReference type="GeneID" id="66117344"/>
<keyword evidence="5 10" id="KW-1133">Transmembrane helix</keyword>
<feature type="transmembrane region" description="Helical" evidence="10">
    <location>
        <begin position="114"/>
        <end position="135"/>
    </location>
</feature>
<feature type="transmembrane region" description="Helical" evidence="10">
    <location>
        <begin position="385"/>
        <end position="408"/>
    </location>
</feature>
<dbReference type="PANTHER" id="PTHR48020">
    <property type="entry name" value="PROTON MYO-INOSITOL COTRANSPORTER"/>
    <property type="match status" value="1"/>
</dbReference>
<dbReference type="InterPro" id="IPR036259">
    <property type="entry name" value="MFS_trans_sf"/>
</dbReference>
<feature type="transmembrane region" description="Helical" evidence="10">
    <location>
        <begin position="166"/>
        <end position="188"/>
    </location>
</feature>
<feature type="transmembrane region" description="Helical" evidence="10">
    <location>
        <begin position="428"/>
        <end position="455"/>
    </location>
</feature>
<dbReference type="Pfam" id="PF00083">
    <property type="entry name" value="Sugar_tr"/>
    <property type="match status" value="1"/>
</dbReference>
<organism evidence="12 13">
    <name type="scientific">Scheffersomyces spartinae</name>
    <dbReference type="NCBI Taxonomy" id="45513"/>
    <lineage>
        <taxon>Eukaryota</taxon>
        <taxon>Fungi</taxon>
        <taxon>Dikarya</taxon>
        <taxon>Ascomycota</taxon>
        <taxon>Saccharomycotina</taxon>
        <taxon>Pichiomycetes</taxon>
        <taxon>Debaryomycetaceae</taxon>
        <taxon>Scheffersomyces</taxon>
    </lineage>
</organism>
<dbReference type="Gene3D" id="1.20.1250.20">
    <property type="entry name" value="MFS general substrate transporter like domains"/>
    <property type="match status" value="1"/>
</dbReference>
<evidence type="ECO:0000256" key="9">
    <source>
        <dbReference type="SAM" id="MobiDB-lite"/>
    </source>
</evidence>
<evidence type="ECO:0000256" key="5">
    <source>
        <dbReference type="ARBA" id="ARBA00022989"/>
    </source>
</evidence>
<dbReference type="PROSITE" id="PS00216">
    <property type="entry name" value="SUGAR_TRANSPORT_1"/>
    <property type="match status" value="1"/>
</dbReference>
<evidence type="ECO:0000256" key="1">
    <source>
        <dbReference type="ARBA" id="ARBA00004141"/>
    </source>
</evidence>
<evidence type="ECO:0000256" key="6">
    <source>
        <dbReference type="ARBA" id="ARBA00023136"/>
    </source>
</evidence>
<dbReference type="EMBL" id="JAHMUF010000005">
    <property type="protein sequence ID" value="KAG7194863.1"/>
    <property type="molecule type" value="Genomic_DNA"/>
</dbReference>
<dbReference type="PROSITE" id="PS50850">
    <property type="entry name" value="MFS"/>
    <property type="match status" value="1"/>
</dbReference>
<dbReference type="GO" id="GO:0005366">
    <property type="term" value="F:myo-inositol:proton symporter activity"/>
    <property type="evidence" value="ECO:0007669"/>
    <property type="project" value="TreeGrafter"/>
</dbReference>
<evidence type="ECO:0000259" key="11">
    <source>
        <dbReference type="PROSITE" id="PS50850"/>
    </source>
</evidence>
<feature type="transmembrane region" description="Helical" evidence="10">
    <location>
        <begin position="357"/>
        <end position="378"/>
    </location>
</feature>
<feature type="transmembrane region" description="Helical" evidence="10">
    <location>
        <begin position="496"/>
        <end position="517"/>
    </location>
</feature>
<dbReference type="InterPro" id="IPR050814">
    <property type="entry name" value="Myo-inositol_Transporter"/>
</dbReference>
<name>A0A9P8AIX4_9ASCO</name>
<dbReference type="InterPro" id="IPR020846">
    <property type="entry name" value="MFS_dom"/>
</dbReference>
<evidence type="ECO:0000313" key="12">
    <source>
        <dbReference type="EMBL" id="KAG7194863.1"/>
    </source>
</evidence>
<dbReference type="NCBIfam" id="TIGR00879">
    <property type="entry name" value="SP"/>
    <property type="match status" value="1"/>
</dbReference>
<evidence type="ECO:0000256" key="4">
    <source>
        <dbReference type="ARBA" id="ARBA00022692"/>
    </source>
</evidence>
<keyword evidence="6 10" id="KW-0472">Membrane</keyword>
<keyword evidence="3 8" id="KW-0813">Transport</keyword>
<feature type="transmembrane region" description="Helical" evidence="10">
    <location>
        <begin position="69"/>
        <end position="86"/>
    </location>
</feature>
<feature type="transmembrane region" description="Helical" evidence="10">
    <location>
        <begin position="321"/>
        <end position="345"/>
    </location>
</feature>
<feature type="domain" description="Major facilitator superfamily (MFS) profile" evidence="11">
    <location>
        <begin position="73"/>
        <end position="521"/>
    </location>
</feature>
<evidence type="ECO:0000256" key="10">
    <source>
        <dbReference type="SAM" id="Phobius"/>
    </source>
</evidence>
<dbReference type="PRINTS" id="PR00171">
    <property type="entry name" value="SUGRTRNSPORT"/>
</dbReference>
<dbReference type="Proteomes" id="UP000790833">
    <property type="component" value="Unassembled WGS sequence"/>
</dbReference>
<dbReference type="InterPro" id="IPR005829">
    <property type="entry name" value="Sugar_transporter_CS"/>
</dbReference>
<feature type="region of interest" description="Disordered" evidence="9">
    <location>
        <begin position="1"/>
        <end position="35"/>
    </location>
</feature>
<evidence type="ECO:0000256" key="8">
    <source>
        <dbReference type="RuleBase" id="RU003346"/>
    </source>
</evidence>
<feature type="transmembrane region" description="Helical" evidence="10">
    <location>
        <begin position="142"/>
        <end position="160"/>
    </location>
</feature>
<keyword evidence="4 10" id="KW-0812">Transmembrane</keyword>
<dbReference type="FunFam" id="1.20.1250.20:FF:000073">
    <property type="entry name" value="MFS myo-inositol transporter, putative"/>
    <property type="match status" value="1"/>
</dbReference>
<sequence>MVQPNQYQENLSSGASSTQDLLANDPNTSKLAGSSNKFDADINVSSKDSRDTESYSHGHHFLEAEPSKLVILVTLASSISGFMFGYDTGYISSALVQVGTDLSNKVLTNGEKEFITSATSLGALFGAILSGIAANIIGRKKVLMSSNVFFVIGTIIQLAAKTVWTMIAGRFVLGWGVGIASMIAPLMLSELAPPKYRGRLIVTNVMFITGGQLIAYLINWGLTNVSHGWRVSVGLCMVPPVIQTVLFFFLPDTPRFYVMNNQIERAKEVFAKIYRNPPKEFVDERIEEMVESNSMVYGSTPLQKTWTSIKLIHTKGANFRALILACGLQGIQQFTGFNSLMYFSATIFETIGFKNPTAVSIIVSATNFVFTLVALLIIDHVGRRRILLISIPCMCGSLILCAIAFHFLGVKFGSGSNVIVKEQGITGWGIIVIIGMVLFVASYAIGIGNSAWVGVELFSDVNVRSVGSMYAAATNWSGSLTIASTFLTMLQRITPVGTFSFFAALCAVSFLFVYFLLPEVAGLKLEETSSLLADGFNVKAASKLSKERKRQAKLQLGENEA</sequence>